<keyword evidence="2" id="KW-0732">Signal</keyword>
<protein>
    <submittedName>
        <fullName evidence="3">Uncharacterized protein</fullName>
    </submittedName>
</protein>
<evidence type="ECO:0000256" key="1">
    <source>
        <dbReference type="SAM" id="Coils"/>
    </source>
</evidence>
<keyword evidence="1" id="KW-0175">Coiled coil</keyword>
<sequence>MTSCISILTLCGLAGVYTQSTNVHPPGMCAGYINKYTHADQCVYSFTVPKRDVNDCKGLEDTVQNMNERTNTLETELKGMQDMLKMLHQNMQANQKIGALEEKVIQCEQSDLMLREENSHMTAELTEAKMAYHDVSKDLERLQFELENAQTEHTPI</sequence>
<name>E4YNX4_OIKDI</name>
<feature type="non-terminal residue" evidence="3">
    <location>
        <position position="156"/>
    </location>
</feature>
<proteinExistence type="predicted"/>
<organism evidence="3">
    <name type="scientific">Oikopleura dioica</name>
    <name type="common">Tunicate</name>
    <dbReference type="NCBI Taxonomy" id="34765"/>
    <lineage>
        <taxon>Eukaryota</taxon>
        <taxon>Metazoa</taxon>
        <taxon>Chordata</taxon>
        <taxon>Tunicata</taxon>
        <taxon>Appendicularia</taxon>
        <taxon>Copelata</taxon>
        <taxon>Oikopleuridae</taxon>
        <taxon>Oikopleura</taxon>
    </lineage>
</organism>
<feature type="chain" id="PRO_5003193711" evidence="2">
    <location>
        <begin position="19"/>
        <end position="156"/>
    </location>
</feature>
<dbReference type="EMBL" id="FN654913">
    <property type="protein sequence ID" value="CBY37172.1"/>
    <property type="molecule type" value="Genomic_DNA"/>
</dbReference>
<evidence type="ECO:0000256" key="2">
    <source>
        <dbReference type="SAM" id="SignalP"/>
    </source>
</evidence>
<dbReference type="AlphaFoldDB" id="E4YNX4"/>
<feature type="coiled-coil region" evidence="1">
    <location>
        <begin position="56"/>
        <end position="152"/>
    </location>
</feature>
<feature type="signal peptide" evidence="2">
    <location>
        <begin position="1"/>
        <end position="18"/>
    </location>
</feature>
<accession>E4YNX4</accession>
<reference evidence="3" key="1">
    <citation type="journal article" date="2010" name="Science">
        <title>Plasticity of animal genome architecture unmasked by rapid evolution of a pelagic tunicate.</title>
        <authorList>
            <person name="Denoeud F."/>
            <person name="Henriet S."/>
            <person name="Mungpakdee S."/>
            <person name="Aury J.M."/>
            <person name="Da Silva C."/>
            <person name="Brinkmann H."/>
            <person name="Mikhaleva J."/>
            <person name="Olsen L.C."/>
            <person name="Jubin C."/>
            <person name="Canestro C."/>
            <person name="Bouquet J.M."/>
            <person name="Danks G."/>
            <person name="Poulain J."/>
            <person name="Campsteijn C."/>
            <person name="Adamski M."/>
            <person name="Cross I."/>
            <person name="Yadetie F."/>
            <person name="Muffato M."/>
            <person name="Louis A."/>
            <person name="Butcher S."/>
            <person name="Tsagkogeorga G."/>
            <person name="Konrad A."/>
            <person name="Singh S."/>
            <person name="Jensen M.F."/>
            <person name="Cong E.H."/>
            <person name="Eikeseth-Otteraa H."/>
            <person name="Noel B."/>
            <person name="Anthouard V."/>
            <person name="Porcel B.M."/>
            <person name="Kachouri-Lafond R."/>
            <person name="Nishino A."/>
            <person name="Ugolini M."/>
            <person name="Chourrout P."/>
            <person name="Nishida H."/>
            <person name="Aasland R."/>
            <person name="Huzurbazar S."/>
            <person name="Westhof E."/>
            <person name="Delsuc F."/>
            <person name="Lehrach H."/>
            <person name="Reinhardt R."/>
            <person name="Weissenbach J."/>
            <person name="Roy S.W."/>
            <person name="Artiguenave F."/>
            <person name="Postlethwait J.H."/>
            <person name="Manak J.R."/>
            <person name="Thompson E.M."/>
            <person name="Jaillon O."/>
            <person name="Du Pasquier L."/>
            <person name="Boudinot P."/>
            <person name="Liberles D.A."/>
            <person name="Volff J.N."/>
            <person name="Philippe H."/>
            <person name="Lenhard B."/>
            <person name="Roest Crollius H."/>
            <person name="Wincker P."/>
            <person name="Chourrout D."/>
        </authorList>
    </citation>
    <scope>NUCLEOTIDE SEQUENCE [LARGE SCALE GENOMIC DNA]</scope>
</reference>
<dbReference type="Proteomes" id="UP000011014">
    <property type="component" value="Unassembled WGS sequence"/>
</dbReference>
<gene>
    <name evidence="3" type="ORF">GSOID_T00030253001</name>
</gene>
<evidence type="ECO:0000313" key="3">
    <source>
        <dbReference type="EMBL" id="CBY37172.1"/>
    </source>
</evidence>